<dbReference type="Proteomes" id="UP000829354">
    <property type="component" value="Chromosome II"/>
</dbReference>
<dbReference type="GO" id="GO:0005634">
    <property type="term" value="C:nucleus"/>
    <property type="evidence" value="ECO:0007669"/>
    <property type="project" value="UniProtKB-SubCell"/>
</dbReference>
<feature type="compositionally biased region" description="Basic residues" evidence="8">
    <location>
        <begin position="469"/>
        <end position="480"/>
    </location>
</feature>
<dbReference type="PANTHER" id="PTHR12172">
    <property type="entry name" value="CELL CYCLE CHECKPOINT PROTEIN RAD17"/>
    <property type="match status" value="1"/>
</dbReference>
<keyword evidence="6" id="KW-0539">Nucleus</keyword>
<evidence type="ECO:0000256" key="2">
    <source>
        <dbReference type="ARBA" id="ARBA00006168"/>
    </source>
</evidence>
<protein>
    <submittedName>
        <fullName evidence="9">Uncharacterized protein</fullName>
    </submittedName>
</protein>
<organism evidence="9 10">
    <name type="scientific">Caenorhabditis briggsae</name>
    <dbReference type="NCBI Taxonomy" id="6238"/>
    <lineage>
        <taxon>Eukaryota</taxon>
        <taxon>Metazoa</taxon>
        <taxon>Ecdysozoa</taxon>
        <taxon>Nematoda</taxon>
        <taxon>Chromadorea</taxon>
        <taxon>Rhabditida</taxon>
        <taxon>Rhabditina</taxon>
        <taxon>Rhabditomorpha</taxon>
        <taxon>Rhabditoidea</taxon>
        <taxon>Rhabditidae</taxon>
        <taxon>Peloderinae</taxon>
        <taxon>Caenorhabditis</taxon>
    </lineage>
</organism>
<dbReference type="FunFam" id="3.40.50.300:FF:004286">
    <property type="entry name" value="Homolog of S. Pombe Rad"/>
    <property type="match status" value="1"/>
</dbReference>
<gene>
    <name evidence="9" type="ORF">L5515_014397</name>
</gene>
<keyword evidence="3" id="KW-0547">Nucleotide-binding</keyword>
<dbReference type="EMBL" id="CP092621">
    <property type="protein sequence ID" value="UMM18240.1"/>
    <property type="molecule type" value="Genomic_DNA"/>
</dbReference>
<dbReference type="GO" id="GO:0005524">
    <property type="term" value="F:ATP binding"/>
    <property type="evidence" value="ECO:0007669"/>
    <property type="project" value="UniProtKB-KW"/>
</dbReference>
<dbReference type="PANTHER" id="PTHR12172:SF0">
    <property type="entry name" value="CELL CYCLE CHECKPOINT PROTEIN RAD17"/>
    <property type="match status" value="1"/>
</dbReference>
<dbReference type="Gene3D" id="3.40.50.300">
    <property type="entry name" value="P-loop containing nucleotide triphosphate hydrolases"/>
    <property type="match status" value="1"/>
</dbReference>
<comment type="subcellular location">
    <subcellularLocation>
        <location evidence="1">Nucleus</location>
    </subcellularLocation>
</comment>
<keyword evidence="7" id="KW-0131">Cell cycle</keyword>
<evidence type="ECO:0000256" key="4">
    <source>
        <dbReference type="ARBA" id="ARBA00022763"/>
    </source>
</evidence>
<dbReference type="Pfam" id="PF03215">
    <property type="entry name" value="Rad17"/>
    <property type="match status" value="1"/>
</dbReference>
<evidence type="ECO:0000313" key="10">
    <source>
        <dbReference type="Proteomes" id="UP000829354"/>
    </source>
</evidence>
<keyword evidence="5" id="KW-0067">ATP-binding</keyword>
<dbReference type="GO" id="GO:0006281">
    <property type="term" value="P:DNA repair"/>
    <property type="evidence" value="ECO:0007669"/>
    <property type="project" value="InterPro"/>
</dbReference>
<evidence type="ECO:0000256" key="1">
    <source>
        <dbReference type="ARBA" id="ARBA00004123"/>
    </source>
</evidence>
<keyword evidence="4" id="KW-0227">DNA damage</keyword>
<feature type="region of interest" description="Disordered" evidence="8">
    <location>
        <begin position="461"/>
        <end position="510"/>
    </location>
</feature>
<evidence type="ECO:0000256" key="8">
    <source>
        <dbReference type="SAM" id="MobiDB-lite"/>
    </source>
</evidence>
<evidence type="ECO:0000313" key="9">
    <source>
        <dbReference type="EMBL" id="UMM18240.1"/>
    </source>
</evidence>
<name>A0AAE9EB81_CAEBR</name>
<dbReference type="AlphaFoldDB" id="A0AAE9EB81"/>
<dbReference type="InterPro" id="IPR027417">
    <property type="entry name" value="P-loop_NTPase"/>
</dbReference>
<proteinExistence type="inferred from homology"/>
<comment type="similarity">
    <text evidence="2">Belongs to the rad17/RAD24 family.</text>
</comment>
<evidence type="ECO:0000256" key="5">
    <source>
        <dbReference type="ARBA" id="ARBA00022840"/>
    </source>
</evidence>
<dbReference type="SUPFAM" id="SSF52540">
    <property type="entry name" value="P-loop containing nucleoside triphosphate hydrolases"/>
    <property type="match status" value="1"/>
</dbReference>
<evidence type="ECO:0000256" key="6">
    <source>
        <dbReference type="ARBA" id="ARBA00023242"/>
    </source>
</evidence>
<evidence type="ECO:0000256" key="3">
    <source>
        <dbReference type="ARBA" id="ARBA00022741"/>
    </source>
</evidence>
<reference evidence="9 10" key="1">
    <citation type="submission" date="2022-04" db="EMBL/GenBank/DDBJ databases">
        <title>Chromosome-level reference genomes for two strains of Caenorhabditis briggsae: an improved platform for comparative genomics.</title>
        <authorList>
            <person name="Stevens L."/>
            <person name="Andersen E."/>
        </authorList>
    </citation>
    <scope>NUCLEOTIDE SEQUENCE [LARGE SCALE GENOMIC DNA]</scope>
    <source>
        <strain evidence="9">VX34</strain>
        <tissue evidence="9">Whole-organism</tissue>
    </source>
</reference>
<sequence>MKRTEEDLLTTEFAPKRREDLHIHNKKIGEVSNWIKAAFAQENRHQPVLYLTGPTGSGKSTAVEVLCKHHNVELIDYSPELLYDDHLQYEKHDLSQLTNFLIRRHASLKKGSSKIVLFVSELPDQAYLDPITFRNELLSALYGLRHPVIFCLTNDIACWTLNPDRLLTNDYIRTNYIDTITFNAVAVTFLKKALDRASNLLQTPLSNSKLLIIAEESRGDLRAAMNMLQMNSVGKNPNRRTGKDVICASKANREEAFHMIGRILYAKRVNPNAPVISRITNKKRKSVPVPEPTERTDLEHNPSDIITMSNMPSDKLIEFLFENEHFFCSDLSKYRKVTDTFSACDFMMGDWSTARSLPDEYASEIAVRSVMWHNFKGPRPVTMQPIARPVLRELKKQMDSTRKEVQKLSIIGNSYFSSLTAPYQTIIENITDPLSIENFLSRPLEVSWKLGKDQIEDRLEKTNSLNFKGRSRPKKNKNSKMPKATEKVDDEEEEETYTIEESSDDSFDDF</sequence>
<dbReference type="InterPro" id="IPR004582">
    <property type="entry name" value="Checkpoint_prot_Rad17_Rad24"/>
</dbReference>
<accession>A0AAE9EB81</accession>
<evidence type="ECO:0000256" key="7">
    <source>
        <dbReference type="ARBA" id="ARBA00023306"/>
    </source>
</evidence>
<keyword evidence="10" id="KW-1185">Reference proteome</keyword>
<feature type="compositionally biased region" description="Acidic residues" evidence="8">
    <location>
        <begin position="488"/>
        <end position="510"/>
    </location>
</feature>